<evidence type="ECO:0000313" key="2">
    <source>
        <dbReference type="Proteomes" id="UP000324996"/>
    </source>
</evidence>
<protein>
    <submittedName>
        <fullName evidence="1">Uncharacterized protein</fullName>
    </submittedName>
</protein>
<sequence length="108" mass="11521">MKSSDEPFTLLDKRYPSGTLIFEIGDNDPGLNTKLAALVETTGARIVGVNTSWVTDGPSFGSNKVLPHLPIRIAMAWMNPPTAIMPETAVSSSNAAMAIRSHPFAPIV</sequence>
<evidence type="ECO:0000313" key="1">
    <source>
        <dbReference type="EMBL" id="GER02671.1"/>
    </source>
</evidence>
<proteinExistence type="predicted"/>
<dbReference type="Proteomes" id="UP000324996">
    <property type="component" value="Unassembled WGS sequence"/>
</dbReference>
<dbReference type="EMBL" id="BKCN01000001">
    <property type="protein sequence ID" value="GER02671.1"/>
    <property type="molecule type" value="Genomic_DNA"/>
</dbReference>
<dbReference type="RefSeq" id="WP_150006711.1">
    <property type="nucleotide sequence ID" value="NZ_BKCN01000001.1"/>
</dbReference>
<reference evidence="1 2" key="1">
    <citation type="submission" date="2019-09" db="EMBL/GenBank/DDBJ databases">
        <title>NBRP : Genome information of microbial organism related human and environment.</title>
        <authorList>
            <person name="Hattori M."/>
            <person name="Oshima K."/>
            <person name="Inaba H."/>
            <person name="Suda W."/>
            <person name="Sakamoto M."/>
            <person name="Iino T."/>
            <person name="Kitahara M."/>
            <person name="Oshida Y."/>
            <person name="Iida T."/>
            <person name="Kudo T."/>
            <person name="Itoh T."/>
            <person name="Ohkuma M."/>
        </authorList>
    </citation>
    <scope>NUCLEOTIDE SEQUENCE [LARGE SCALE GENOMIC DNA]</scope>
    <source>
        <strain evidence="1 2">Q-1</strain>
    </source>
</reference>
<comment type="caution">
    <text evidence="1">The sequence shown here is derived from an EMBL/GenBank/DDBJ whole genome shotgun (WGS) entry which is preliminary data.</text>
</comment>
<dbReference type="AlphaFoldDB" id="A0A5A7N321"/>
<organism evidence="1 2">
    <name type="scientific">Iodidimonas nitroreducens</name>
    <dbReference type="NCBI Taxonomy" id="1236968"/>
    <lineage>
        <taxon>Bacteria</taxon>
        <taxon>Pseudomonadati</taxon>
        <taxon>Pseudomonadota</taxon>
        <taxon>Alphaproteobacteria</taxon>
        <taxon>Iodidimonadales</taxon>
        <taxon>Iodidimonadaceae</taxon>
        <taxon>Iodidimonas</taxon>
    </lineage>
</organism>
<accession>A0A5A7N321</accession>
<keyword evidence="2" id="KW-1185">Reference proteome</keyword>
<gene>
    <name evidence="1" type="ORF">JCM17846_03530</name>
</gene>
<name>A0A5A7N321_9PROT</name>